<proteinExistence type="predicted"/>
<accession>A0A1H9RSZ8</accession>
<sequence>MIVELKNEQFYLCRHLLNRQAHLEPISVINQTNPGRVFVDDNTNPTSGMVWLGNNDGFIFFGNPHNEKFNQYIDPFIDQFLVEEAKKVDLDYMEAIGNSKDWNTTLEKVFKKRNHGNWNQRVYTLKNYEYLDKTEPNIELEYKIQKLDNRILTSVDLTNLDTLKENILESWSTIDDFCSKGIGFCIIVDNEIASYCYSNFVAGSVHCIAIETMEKYQGNKLAQKVAHTFVKECFIHKKLPYWDCMEDNDPSVAVAERLGFKSYFRYIGFDFSF</sequence>
<feature type="domain" description="N-acetyltransferase" evidence="1">
    <location>
        <begin position="147"/>
        <end position="273"/>
    </location>
</feature>
<evidence type="ECO:0000259" key="1">
    <source>
        <dbReference type="PROSITE" id="PS51186"/>
    </source>
</evidence>
<dbReference type="PANTHER" id="PTHR31143:SF2">
    <property type="entry name" value="FR47-LIKE DOMAIN-CONTAINING PROTEIN-RELATED"/>
    <property type="match status" value="1"/>
</dbReference>
<gene>
    <name evidence="2" type="ORF">SAMN04487944_109139</name>
</gene>
<dbReference type="InterPro" id="IPR027365">
    <property type="entry name" value="GNAT_acetyltra_YdfB-like"/>
</dbReference>
<dbReference type="Gene3D" id="3.40.630.110">
    <property type="entry name" value="GNAT acetyltransferase-like"/>
    <property type="match status" value="1"/>
</dbReference>
<keyword evidence="3" id="KW-1185">Reference proteome</keyword>
<dbReference type="InterPro" id="IPR042573">
    <property type="entry name" value="GNAT_acetyltra_N"/>
</dbReference>
<dbReference type="STRING" id="531814.SAMN04487944_109139"/>
<dbReference type="PANTHER" id="PTHR31143">
    <property type="match status" value="1"/>
</dbReference>
<dbReference type="GO" id="GO:0016747">
    <property type="term" value="F:acyltransferase activity, transferring groups other than amino-acyl groups"/>
    <property type="evidence" value="ECO:0007669"/>
    <property type="project" value="InterPro"/>
</dbReference>
<protein>
    <submittedName>
        <fullName evidence="2">GNAT acetyltransferase</fullName>
    </submittedName>
</protein>
<dbReference type="InterPro" id="IPR000182">
    <property type="entry name" value="GNAT_dom"/>
</dbReference>
<evidence type="ECO:0000313" key="2">
    <source>
        <dbReference type="EMBL" id="SER75678.1"/>
    </source>
</evidence>
<dbReference type="AlphaFoldDB" id="A0A1H9RSZ8"/>
<dbReference type="RefSeq" id="WP_089740808.1">
    <property type="nucleotide sequence ID" value="NZ_FOGL01000009.1"/>
</dbReference>
<dbReference type="OrthoDB" id="7054616at2"/>
<evidence type="ECO:0000313" key="3">
    <source>
        <dbReference type="Proteomes" id="UP000199687"/>
    </source>
</evidence>
<dbReference type="SUPFAM" id="SSF55729">
    <property type="entry name" value="Acyl-CoA N-acyltransferases (Nat)"/>
    <property type="match status" value="1"/>
</dbReference>
<dbReference type="PROSITE" id="PS51186">
    <property type="entry name" value="GNAT"/>
    <property type="match status" value="1"/>
</dbReference>
<dbReference type="EMBL" id="FOGL01000009">
    <property type="protein sequence ID" value="SER75678.1"/>
    <property type="molecule type" value="Genomic_DNA"/>
</dbReference>
<dbReference type="Pfam" id="PF12746">
    <property type="entry name" value="GNAT_acetyltran"/>
    <property type="match status" value="1"/>
</dbReference>
<name>A0A1H9RSZ8_9BACI</name>
<reference evidence="2 3" key="1">
    <citation type="submission" date="2016-10" db="EMBL/GenBank/DDBJ databases">
        <authorList>
            <person name="de Groot N.N."/>
        </authorList>
    </citation>
    <scope>NUCLEOTIDE SEQUENCE [LARGE SCALE GENOMIC DNA]</scope>
    <source>
        <strain evidence="2 3">CGMCC 1.7727</strain>
    </source>
</reference>
<dbReference type="Gene3D" id="3.40.630.30">
    <property type="match status" value="1"/>
</dbReference>
<keyword evidence="2" id="KW-0808">Transferase</keyword>
<dbReference type="InterPro" id="IPR016181">
    <property type="entry name" value="Acyl_CoA_acyltransferase"/>
</dbReference>
<organism evidence="2 3">
    <name type="scientific">Gracilibacillus ureilyticus</name>
    <dbReference type="NCBI Taxonomy" id="531814"/>
    <lineage>
        <taxon>Bacteria</taxon>
        <taxon>Bacillati</taxon>
        <taxon>Bacillota</taxon>
        <taxon>Bacilli</taxon>
        <taxon>Bacillales</taxon>
        <taxon>Bacillaceae</taxon>
        <taxon>Gracilibacillus</taxon>
    </lineage>
</organism>
<dbReference type="Proteomes" id="UP000199687">
    <property type="component" value="Unassembled WGS sequence"/>
</dbReference>